<feature type="transmembrane region" description="Helical" evidence="6">
    <location>
        <begin position="15"/>
        <end position="41"/>
    </location>
</feature>
<evidence type="ECO:0000256" key="3">
    <source>
        <dbReference type="ARBA" id="ARBA00022692"/>
    </source>
</evidence>
<feature type="transmembrane region" description="Helical" evidence="6">
    <location>
        <begin position="103"/>
        <end position="124"/>
    </location>
</feature>
<proteinExistence type="predicted"/>
<organism evidence="8 14">
    <name type="scientific">Helicobacter ailurogastricus</name>
    <dbReference type="NCBI Taxonomy" id="1578720"/>
    <lineage>
        <taxon>Bacteria</taxon>
        <taxon>Pseudomonadati</taxon>
        <taxon>Campylobacterota</taxon>
        <taxon>Epsilonproteobacteria</taxon>
        <taxon>Campylobacterales</taxon>
        <taxon>Helicobacteraceae</taxon>
        <taxon>Helicobacter</taxon>
    </lineage>
</organism>
<evidence type="ECO:0000313" key="10">
    <source>
        <dbReference type="EMBL" id="CRF52964.1"/>
    </source>
</evidence>
<evidence type="ECO:0000256" key="1">
    <source>
        <dbReference type="ARBA" id="ARBA00004651"/>
    </source>
</evidence>
<keyword evidence="5 6" id="KW-0472">Membrane</keyword>
<dbReference type="GO" id="GO:0015920">
    <property type="term" value="P:lipopolysaccharide transport"/>
    <property type="evidence" value="ECO:0007669"/>
    <property type="project" value="TreeGrafter"/>
</dbReference>
<dbReference type="PANTHER" id="PTHR33529">
    <property type="entry name" value="SLR0882 PROTEIN-RELATED"/>
    <property type="match status" value="1"/>
</dbReference>
<dbReference type="InterPro" id="IPR005495">
    <property type="entry name" value="LptG/LptF_permease"/>
</dbReference>
<dbReference type="Proteomes" id="UP000045175">
    <property type="component" value="Unassembled WGS sequence"/>
</dbReference>
<dbReference type="Pfam" id="PF03739">
    <property type="entry name" value="LptF_LptG"/>
    <property type="match status" value="1"/>
</dbReference>
<keyword evidence="4 6" id="KW-1133">Transmembrane helix</keyword>
<dbReference type="STRING" id="1578720.HAL011_11390"/>
<evidence type="ECO:0000313" key="8">
    <source>
        <dbReference type="EMBL" id="CRF42038.1"/>
    </source>
</evidence>
<dbReference type="GO" id="GO:0043190">
    <property type="term" value="C:ATP-binding cassette (ABC) transporter complex"/>
    <property type="evidence" value="ECO:0007669"/>
    <property type="project" value="TreeGrafter"/>
</dbReference>
<evidence type="ECO:0000256" key="4">
    <source>
        <dbReference type="ARBA" id="ARBA00022989"/>
    </source>
</evidence>
<evidence type="ECO:0000256" key="6">
    <source>
        <dbReference type="SAM" id="Phobius"/>
    </source>
</evidence>
<feature type="transmembrane region" description="Helical" evidence="6">
    <location>
        <begin position="296"/>
        <end position="316"/>
    </location>
</feature>
<dbReference type="EMBL" id="CDMN01000005">
    <property type="protein sequence ID" value="CRF43596.1"/>
    <property type="molecule type" value="Genomic_DNA"/>
</dbReference>
<keyword evidence="3 6" id="KW-0812">Transmembrane</keyword>
<dbReference type="EMBL" id="CDMG01000009">
    <property type="protein sequence ID" value="CRF52964.1"/>
    <property type="molecule type" value="Genomic_DNA"/>
</dbReference>
<reference evidence="8" key="1">
    <citation type="submission" date="2014-12" db="EMBL/GenBank/DDBJ databases">
        <title>Whole genome sequences of four Staphylococcus schleiferi canine isolates.</title>
        <authorList>
            <person name="Misic A.M."/>
            <person name="Cain C."/>
            <person name="Morris D.O."/>
            <person name="Rankin S."/>
            <person name="Beiting D."/>
        </authorList>
    </citation>
    <scope>NUCLEOTIDE SEQUENCE</scope>
    <source>
        <strain evidence="7">ASB11</strain>
        <strain evidence="8">ASB13</strain>
        <strain evidence="10">ASB7</strain>
        <strain evidence="9">ASB9</strain>
    </source>
</reference>
<reference evidence="11" key="2">
    <citation type="submission" date="2014-12" db="EMBL/GenBank/DDBJ databases">
        <authorList>
            <person name="Smet A."/>
        </authorList>
    </citation>
    <scope>NUCLEOTIDE SEQUENCE [LARGE SCALE GENOMIC DNA]</scope>
</reference>
<protein>
    <submittedName>
        <fullName evidence="8">Predicted permease YjgP/YjgQ family</fullName>
    </submittedName>
</protein>
<dbReference type="Proteomes" id="UP000043437">
    <property type="component" value="Unassembled WGS sequence"/>
</dbReference>
<feature type="transmembrane region" description="Helical" evidence="6">
    <location>
        <begin position="61"/>
        <end position="82"/>
    </location>
</feature>
<dbReference type="AlphaFoldDB" id="A0A0K2X904"/>
<reference evidence="12 13" key="3">
    <citation type="submission" date="2014-12" db="EMBL/GenBank/DDBJ databases">
        <authorList>
            <person name="Jaenicke S."/>
        </authorList>
    </citation>
    <scope>NUCLEOTIDE SEQUENCE [LARGE SCALE GENOMIC DNA]</scope>
</reference>
<evidence type="ECO:0000256" key="5">
    <source>
        <dbReference type="ARBA" id="ARBA00023136"/>
    </source>
</evidence>
<dbReference type="EMBL" id="CDMH01000006">
    <property type="protein sequence ID" value="CRF42038.1"/>
    <property type="molecule type" value="Genomic_DNA"/>
</dbReference>
<dbReference type="Proteomes" id="UP000041394">
    <property type="component" value="Unassembled WGS sequence"/>
</dbReference>
<evidence type="ECO:0000313" key="7">
    <source>
        <dbReference type="EMBL" id="CRF41345.1"/>
    </source>
</evidence>
<name>A0A0K2X904_9HELI</name>
<accession>A0A0K2X904</accession>
<evidence type="ECO:0000313" key="11">
    <source>
        <dbReference type="Proteomes" id="UP000038622"/>
    </source>
</evidence>
<feature type="transmembrane region" description="Helical" evidence="6">
    <location>
        <begin position="269"/>
        <end position="289"/>
    </location>
</feature>
<comment type="subcellular location">
    <subcellularLocation>
        <location evidence="1">Cell membrane</location>
        <topology evidence="1">Multi-pass membrane protein</topology>
    </subcellularLocation>
</comment>
<keyword evidence="2" id="KW-1003">Cell membrane</keyword>
<feature type="transmembrane region" description="Helical" evidence="6">
    <location>
        <begin position="322"/>
        <end position="340"/>
    </location>
</feature>
<keyword evidence="11" id="KW-1185">Reference proteome</keyword>
<dbReference type="EMBL" id="CDML01000038">
    <property type="protein sequence ID" value="CRF41345.1"/>
    <property type="molecule type" value="Genomic_DNA"/>
</dbReference>
<dbReference type="PANTHER" id="PTHR33529:SF7">
    <property type="entry name" value="LIPOPOLYSACCHARIDE EXPORT SYSTEM PERMEASE PROTEIN LPTF"/>
    <property type="match status" value="1"/>
</dbReference>
<evidence type="ECO:0000313" key="14">
    <source>
        <dbReference type="Proteomes" id="UP000045175"/>
    </source>
</evidence>
<evidence type="ECO:0000256" key="2">
    <source>
        <dbReference type="ARBA" id="ARBA00022475"/>
    </source>
</evidence>
<gene>
    <name evidence="7" type="ORF">HAL011_11390</name>
    <name evidence="8" type="ORF">HAL013_01870</name>
    <name evidence="10" type="ORF">HAL07_14290</name>
    <name evidence="9" type="ORF">HAL09_01420</name>
</gene>
<dbReference type="Proteomes" id="UP000038622">
    <property type="component" value="Unassembled WGS sequence"/>
</dbReference>
<evidence type="ECO:0000313" key="13">
    <source>
        <dbReference type="Proteomes" id="UP000043437"/>
    </source>
</evidence>
<sequence>MDLAKTCMFNAISQIFFSFFLVLFFIASMIMLIGIASVTLVVKLSFLDLVQLYTYSLPGTIFFIIPITFFAACAIGLARLSYDHELLVFFSLGIAPKKIVQAFLPLCVFASCVLLVFSLILIPASKSAYYSFIRDKKDHIDVNIQAGEFGQKLGDWLVYVGKKEGGVFSDLVLFSHKGLALESFMIAESGEVKNAGGVFGLQLEHGNAYFADKDQLRKVSFQQLNLRNKLSMSARNGAAYLHGHDYIGYWKKAFGPHADKNQQRRFTQAVLVALFPLASLFLIPVFGIANPRFSKNFSYVYVLLAVGLYFLGMHVISQDLPLIGTIALPILWFLGAYGLYRRVIVRFY</sequence>
<evidence type="ECO:0000313" key="9">
    <source>
        <dbReference type="EMBL" id="CRF43596.1"/>
    </source>
</evidence>
<evidence type="ECO:0000313" key="12">
    <source>
        <dbReference type="Proteomes" id="UP000041394"/>
    </source>
</evidence>